<dbReference type="PaxDb" id="65489-OBART01G03940.1"/>
<name>A0A0D3EJV6_9ORYZ</name>
<reference evidence="2" key="2">
    <citation type="submission" date="2015-03" db="UniProtKB">
        <authorList>
            <consortium name="EnsemblPlants"/>
        </authorList>
    </citation>
    <scope>IDENTIFICATION</scope>
</reference>
<feature type="compositionally biased region" description="Basic and acidic residues" evidence="1">
    <location>
        <begin position="7"/>
        <end position="30"/>
    </location>
</feature>
<dbReference type="eggNOG" id="ENOG502R3Z9">
    <property type="taxonomic scope" value="Eukaryota"/>
</dbReference>
<evidence type="ECO:0000256" key="1">
    <source>
        <dbReference type="SAM" id="MobiDB-lite"/>
    </source>
</evidence>
<dbReference type="AlphaFoldDB" id="A0A0D3EJV6"/>
<proteinExistence type="predicted"/>
<accession>A0A0D3EJV6</accession>
<evidence type="ECO:0000313" key="3">
    <source>
        <dbReference type="Proteomes" id="UP000026960"/>
    </source>
</evidence>
<dbReference type="GO" id="GO:0005829">
    <property type="term" value="C:cytosol"/>
    <property type="evidence" value="ECO:0007669"/>
    <property type="project" value="TreeGrafter"/>
</dbReference>
<dbReference type="PANTHER" id="PTHR34671:SF22">
    <property type="entry name" value="OS01G0159600 PROTEIN"/>
    <property type="match status" value="1"/>
</dbReference>
<dbReference type="EnsemblPlants" id="OBART01G03940.1">
    <property type="protein sequence ID" value="OBART01G03940.1"/>
    <property type="gene ID" value="OBART01G03940"/>
</dbReference>
<evidence type="ECO:0000313" key="2">
    <source>
        <dbReference type="EnsemblPlants" id="OBART01G03940.1"/>
    </source>
</evidence>
<dbReference type="GO" id="GO:0009737">
    <property type="term" value="P:response to abscisic acid"/>
    <property type="evidence" value="ECO:0007669"/>
    <property type="project" value="TreeGrafter"/>
</dbReference>
<feature type="region of interest" description="Disordered" evidence="1">
    <location>
        <begin position="1"/>
        <end position="44"/>
    </location>
</feature>
<dbReference type="Gramene" id="OBART01G03940.1">
    <property type="protein sequence ID" value="OBART01G03940.1"/>
    <property type="gene ID" value="OBART01G03940"/>
</dbReference>
<protein>
    <submittedName>
        <fullName evidence="2">Uncharacterized protein</fullName>
    </submittedName>
</protein>
<reference evidence="2" key="1">
    <citation type="journal article" date="2009" name="Rice">
        <title>De Novo Next Generation Sequencing of Plant Genomes.</title>
        <authorList>
            <person name="Rounsley S."/>
            <person name="Marri P.R."/>
            <person name="Yu Y."/>
            <person name="He R."/>
            <person name="Sisneros N."/>
            <person name="Goicoechea J.L."/>
            <person name="Lee S.J."/>
            <person name="Angelova A."/>
            <person name="Kudrna D."/>
            <person name="Luo M."/>
            <person name="Affourtit J."/>
            <person name="Desany B."/>
            <person name="Knight J."/>
            <person name="Niazi F."/>
            <person name="Egholm M."/>
            <person name="Wing R.A."/>
        </authorList>
    </citation>
    <scope>NUCLEOTIDE SEQUENCE [LARGE SCALE GENOMIC DNA]</scope>
    <source>
        <strain evidence="2">cv. IRGC 105608</strain>
    </source>
</reference>
<dbReference type="HOGENOM" id="CLU_2200681_0_0_1"/>
<dbReference type="InterPro" id="IPR000389">
    <property type="entry name" value="Small_hydrophilic_seed_prot"/>
</dbReference>
<organism evidence="2">
    <name type="scientific">Oryza barthii</name>
    <dbReference type="NCBI Taxonomy" id="65489"/>
    <lineage>
        <taxon>Eukaryota</taxon>
        <taxon>Viridiplantae</taxon>
        <taxon>Streptophyta</taxon>
        <taxon>Embryophyta</taxon>
        <taxon>Tracheophyta</taxon>
        <taxon>Spermatophyta</taxon>
        <taxon>Magnoliopsida</taxon>
        <taxon>Liliopsida</taxon>
        <taxon>Poales</taxon>
        <taxon>Poaceae</taxon>
        <taxon>BOP clade</taxon>
        <taxon>Oryzoideae</taxon>
        <taxon>Oryzeae</taxon>
        <taxon>Oryzinae</taxon>
        <taxon>Oryza</taxon>
    </lineage>
</organism>
<keyword evidence="3" id="KW-1185">Reference proteome</keyword>
<sequence>MAQQAEKTAELQDPEIRAELDRRARDDGKTVIKSGTGGKSLDAQERLAEGQWPFYVSSLFRRKKGGLSRTTESGKERADDDTGAVLIEPDDKMLKEAKKNLGRK</sequence>
<dbReference type="Proteomes" id="UP000026960">
    <property type="component" value="Chromosome 1"/>
</dbReference>
<dbReference type="PANTHER" id="PTHR34671">
    <property type="entry name" value="EM-LIKE PROTEIN GEA1"/>
    <property type="match status" value="1"/>
</dbReference>